<dbReference type="InterPro" id="IPR001584">
    <property type="entry name" value="Integrase_cat-core"/>
</dbReference>
<dbReference type="RefSeq" id="WP_381212129.1">
    <property type="nucleotide sequence ID" value="NZ_JBHSPC010000042.1"/>
</dbReference>
<proteinExistence type="predicted"/>
<evidence type="ECO:0000313" key="2">
    <source>
        <dbReference type="EMBL" id="MFC5671657.1"/>
    </source>
</evidence>
<keyword evidence="3" id="KW-1185">Reference proteome</keyword>
<name>A0ABW0XPP7_9ACTN</name>
<sequence>MCPVGSRTVRGRGRPERGYNALAESFNAALKRETISGARRFDGARACRLAVFRWIARYNTRHRHSANGQQAPIAYELQSAPLTLAA</sequence>
<organism evidence="2 3">
    <name type="scientific">Streptomyces incanus</name>
    <dbReference type="NCBI Taxonomy" id="887453"/>
    <lineage>
        <taxon>Bacteria</taxon>
        <taxon>Bacillati</taxon>
        <taxon>Actinomycetota</taxon>
        <taxon>Actinomycetes</taxon>
        <taxon>Kitasatosporales</taxon>
        <taxon>Streptomycetaceae</taxon>
        <taxon>Streptomyces</taxon>
    </lineage>
</organism>
<dbReference type="Pfam" id="PF13683">
    <property type="entry name" value="rve_3"/>
    <property type="match status" value="1"/>
</dbReference>
<reference evidence="3" key="1">
    <citation type="journal article" date="2019" name="Int. J. Syst. Evol. Microbiol.">
        <title>The Global Catalogue of Microorganisms (GCM) 10K type strain sequencing project: providing services to taxonomists for standard genome sequencing and annotation.</title>
        <authorList>
            <consortium name="The Broad Institute Genomics Platform"/>
            <consortium name="The Broad Institute Genome Sequencing Center for Infectious Disease"/>
            <person name="Wu L."/>
            <person name="Ma J."/>
        </authorList>
    </citation>
    <scope>NUCLEOTIDE SEQUENCE [LARGE SCALE GENOMIC DNA]</scope>
    <source>
        <strain evidence="3">JCM 13852</strain>
    </source>
</reference>
<dbReference type="SUPFAM" id="SSF53098">
    <property type="entry name" value="Ribonuclease H-like"/>
    <property type="match status" value="1"/>
</dbReference>
<dbReference type="InterPro" id="IPR012337">
    <property type="entry name" value="RNaseH-like_sf"/>
</dbReference>
<gene>
    <name evidence="2" type="ORF">ACFP2V_16475</name>
</gene>
<dbReference type="Proteomes" id="UP001596183">
    <property type="component" value="Unassembled WGS sequence"/>
</dbReference>
<comment type="caution">
    <text evidence="2">The sequence shown here is derived from an EMBL/GenBank/DDBJ whole genome shotgun (WGS) entry which is preliminary data.</text>
</comment>
<dbReference type="EMBL" id="JBHSPC010000042">
    <property type="protein sequence ID" value="MFC5671657.1"/>
    <property type="molecule type" value="Genomic_DNA"/>
</dbReference>
<evidence type="ECO:0000313" key="3">
    <source>
        <dbReference type="Proteomes" id="UP001596183"/>
    </source>
</evidence>
<accession>A0ABW0XPP7</accession>
<evidence type="ECO:0000259" key="1">
    <source>
        <dbReference type="Pfam" id="PF13683"/>
    </source>
</evidence>
<protein>
    <submittedName>
        <fullName evidence="2">Integrase core domain-containing protein</fullName>
    </submittedName>
</protein>
<feature type="domain" description="Integrase catalytic" evidence="1">
    <location>
        <begin position="19"/>
        <end position="72"/>
    </location>
</feature>